<dbReference type="SUPFAM" id="SSF81273">
    <property type="entry name" value="H-NS histone-like proteins"/>
    <property type="match status" value="2"/>
</dbReference>
<dbReference type="InterPro" id="IPR027444">
    <property type="entry name" value="H-NS_C_dom"/>
</dbReference>
<dbReference type="GO" id="GO:0003680">
    <property type="term" value="F:minor groove of adenine-thymine-rich DNA binding"/>
    <property type="evidence" value="ECO:0007669"/>
    <property type="project" value="TreeGrafter"/>
</dbReference>
<feature type="coiled-coil region" evidence="7">
    <location>
        <begin position="26"/>
        <end position="60"/>
    </location>
</feature>
<dbReference type="Proteomes" id="UP000000756">
    <property type="component" value="Chromosome"/>
</dbReference>
<evidence type="ECO:0000313" key="11">
    <source>
        <dbReference type="Proteomes" id="UP000000756"/>
    </source>
</evidence>
<feature type="compositionally biased region" description="Basic residues" evidence="8">
    <location>
        <begin position="88"/>
        <end position="99"/>
    </location>
</feature>
<dbReference type="Pfam" id="PF00816">
    <property type="entry name" value="Histone_HNS"/>
    <property type="match status" value="1"/>
</dbReference>
<dbReference type="PANTHER" id="PTHR38097">
    <property type="match status" value="1"/>
</dbReference>
<dbReference type="PANTHER" id="PTHR38097:SF2">
    <property type="entry name" value="DNA-BINDING PROTEIN STPA"/>
    <property type="match status" value="1"/>
</dbReference>
<evidence type="ECO:0000256" key="1">
    <source>
        <dbReference type="ARBA" id="ARBA00004453"/>
    </source>
</evidence>
<dbReference type="GO" id="GO:0009295">
    <property type="term" value="C:nucleoid"/>
    <property type="evidence" value="ECO:0007669"/>
    <property type="project" value="UniProtKB-SubCell"/>
</dbReference>
<keyword evidence="4 5" id="KW-0238">DNA-binding</keyword>
<name>A0KJX6_AERHH</name>
<comment type="subcellular location">
    <subcellularLocation>
        <location evidence="1">Cytoplasm</location>
        <location evidence="1">Nucleoid</location>
    </subcellularLocation>
</comment>
<dbReference type="GO" id="GO:0000976">
    <property type="term" value="F:transcription cis-regulatory region binding"/>
    <property type="evidence" value="ECO:0007669"/>
    <property type="project" value="TreeGrafter"/>
</dbReference>
<dbReference type="InterPro" id="IPR037150">
    <property type="entry name" value="H-NS_C_dom_sf"/>
</dbReference>
<dbReference type="HOGENOM" id="CLU_117503_0_0_6"/>
<evidence type="ECO:0000256" key="4">
    <source>
        <dbReference type="ARBA" id="ARBA00023125"/>
    </source>
</evidence>
<reference evidence="10 11" key="1">
    <citation type="journal article" date="2006" name="J. Bacteriol.">
        <title>Genome sequence of Aeromonas hydrophila ATCC 7966T: jack of all trades.</title>
        <authorList>
            <person name="Seshadri R."/>
            <person name="Joseph S.W."/>
            <person name="Chopra A.K."/>
            <person name="Sha J."/>
            <person name="Shaw J."/>
            <person name="Graf J."/>
            <person name="Haft D."/>
            <person name="Wu M."/>
            <person name="Ren Q."/>
            <person name="Rosovitz M.J."/>
            <person name="Madupu R."/>
            <person name="Tallon L."/>
            <person name="Kim M."/>
            <person name="Jin S."/>
            <person name="Vuong H."/>
            <person name="Stine O.C."/>
            <person name="Ali A."/>
            <person name="Horneman A.J."/>
            <person name="Heidelberg J.F."/>
        </authorList>
    </citation>
    <scope>NUCLEOTIDE SEQUENCE [LARGE SCALE GENOMIC DNA]</scope>
    <source>
        <strain evidence="11">ATCC 7966 / DSM 30187 / BCRC 13018 / CCUG 14551 / JCM 1027 / KCTC 2358 / NCIMB 9240 / NCTC 8049</strain>
    </source>
</reference>
<dbReference type="Gene3D" id="1.10.287.1050">
    <property type="entry name" value="H-NS histone-like proteins"/>
    <property type="match status" value="1"/>
</dbReference>
<evidence type="ECO:0000313" key="10">
    <source>
        <dbReference type="EMBL" id="ABK37807.1"/>
    </source>
</evidence>
<organism evidence="10 11">
    <name type="scientific">Aeromonas hydrophila subsp. hydrophila (strain ATCC 7966 / DSM 30187 / BCRC 13018 / CCUG 14551 / JCM 1027 / KCTC 2358 / NCIMB 9240 / NCTC 8049)</name>
    <dbReference type="NCBI Taxonomy" id="380703"/>
    <lineage>
        <taxon>Bacteria</taxon>
        <taxon>Pseudomonadati</taxon>
        <taxon>Pseudomonadota</taxon>
        <taxon>Gammaproteobacteria</taxon>
        <taxon>Aeromonadales</taxon>
        <taxon>Aeromonadaceae</taxon>
        <taxon>Aeromonas</taxon>
    </lineage>
</organism>
<dbReference type="InterPro" id="IPR054180">
    <property type="entry name" value="H-NS-like_N"/>
</dbReference>
<protein>
    <recommendedName>
        <fullName evidence="5">DNA-binding protein</fullName>
    </recommendedName>
</protein>
<feature type="DNA-binding region" evidence="6">
    <location>
        <begin position="114"/>
        <end position="119"/>
    </location>
</feature>
<dbReference type="OrthoDB" id="6088948at2"/>
<dbReference type="PATRIC" id="fig|380703.7.peg.2062"/>
<dbReference type="GO" id="GO:0032993">
    <property type="term" value="C:protein-DNA complex"/>
    <property type="evidence" value="ECO:0007669"/>
    <property type="project" value="TreeGrafter"/>
</dbReference>
<dbReference type="EMBL" id="CP000462">
    <property type="protein sequence ID" value="ABK37807.1"/>
    <property type="molecule type" value="Genomic_DNA"/>
</dbReference>
<dbReference type="STRING" id="380703.AHA_2047"/>
<feature type="region of interest" description="Disordered" evidence="8">
    <location>
        <begin position="73"/>
        <end position="101"/>
    </location>
</feature>
<dbReference type="eggNOG" id="COG2916">
    <property type="taxonomic scope" value="Bacteria"/>
</dbReference>
<evidence type="ECO:0000256" key="3">
    <source>
        <dbReference type="ARBA" id="ARBA00022490"/>
    </source>
</evidence>
<dbReference type="GeneID" id="4489609"/>
<comment type="similarity">
    <text evidence="2 5">Belongs to the histone-like protein H-NS family.</text>
</comment>
<evidence type="ECO:0000256" key="5">
    <source>
        <dbReference type="PIRNR" id="PIRNR002096"/>
    </source>
</evidence>
<dbReference type="Pfam" id="PF22470">
    <property type="entry name" value="Histone_HNS_N"/>
    <property type="match status" value="1"/>
</dbReference>
<keyword evidence="3" id="KW-0963">Cytoplasm</keyword>
<keyword evidence="11" id="KW-1185">Reference proteome</keyword>
<dbReference type="KEGG" id="aha:AHA_2047"/>
<evidence type="ECO:0000256" key="2">
    <source>
        <dbReference type="ARBA" id="ARBA00010610"/>
    </source>
</evidence>
<dbReference type="GO" id="GO:0001217">
    <property type="term" value="F:DNA-binding transcription repressor activity"/>
    <property type="evidence" value="ECO:0007669"/>
    <property type="project" value="TreeGrafter"/>
</dbReference>
<dbReference type="InterPro" id="IPR001801">
    <property type="entry name" value="Histone_HNS"/>
</dbReference>
<accession>A0KJX6</accession>
<dbReference type="GO" id="GO:0005829">
    <property type="term" value="C:cytosol"/>
    <property type="evidence" value="ECO:0007669"/>
    <property type="project" value="TreeGrafter"/>
</dbReference>
<dbReference type="GO" id="GO:0030527">
    <property type="term" value="F:structural constituent of chromatin"/>
    <property type="evidence" value="ECO:0007669"/>
    <property type="project" value="InterPro"/>
</dbReference>
<keyword evidence="7" id="KW-0175">Coiled coil</keyword>
<gene>
    <name evidence="10" type="ordered locus">AHA_2047</name>
</gene>
<feature type="domain" description="DNA-binding protein H-NS-like C-terminal" evidence="9">
    <location>
        <begin position="90"/>
        <end position="136"/>
    </location>
</feature>
<dbReference type="GO" id="GO:0003681">
    <property type="term" value="F:bent DNA binding"/>
    <property type="evidence" value="ECO:0007669"/>
    <property type="project" value="TreeGrafter"/>
</dbReference>
<dbReference type="SMART" id="SM00528">
    <property type="entry name" value="HNS"/>
    <property type="match status" value="1"/>
</dbReference>
<dbReference type="GO" id="GO:0046983">
    <property type="term" value="F:protein dimerization activity"/>
    <property type="evidence" value="ECO:0007669"/>
    <property type="project" value="InterPro"/>
</dbReference>
<dbReference type="Gene3D" id="4.10.430.10">
    <property type="entry name" value="Histone-like protein H-NS, C-terminal domain"/>
    <property type="match status" value="1"/>
</dbReference>
<dbReference type="InterPro" id="IPR027454">
    <property type="entry name" value="Histone_HNS_N"/>
</dbReference>
<dbReference type="RefSeq" id="WP_011705914.1">
    <property type="nucleotide sequence ID" value="NC_008570.1"/>
</dbReference>
<dbReference type="AlphaFoldDB" id="A0KJX6"/>
<proteinExistence type="inferred from homology"/>
<dbReference type="PIRSF" id="PIRSF002096">
    <property type="entry name" value="HnS"/>
    <property type="match status" value="1"/>
</dbReference>
<sequence>MSEFIKVILNQRSLRAALRELTFEQLTEAKEKLDVVFKEREDVELKLMQEQEERQAKLAEFQAMLEQAGIDPNELLGAGEGKSAKGTAAKRTRAPRPAKYKYTEDGVEKTWTGQGRMPKAIAHAVENGTALESFLI</sequence>
<evidence type="ECO:0000256" key="7">
    <source>
        <dbReference type="SAM" id="Coils"/>
    </source>
</evidence>
<dbReference type="EnsemblBacteria" id="ABK37807">
    <property type="protein sequence ID" value="ABK37807"/>
    <property type="gene ID" value="AHA_2047"/>
</dbReference>
<evidence type="ECO:0000259" key="9">
    <source>
        <dbReference type="SMART" id="SM00528"/>
    </source>
</evidence>
<evidence type="ECO:0000256" key="6">
    <source>
        <dbReference type="PIRSR" id="PIRSR002096-1"/>
    </source>
</evidence>
<evidence type="ECO:0000256" key="8">
    <source>
        <dbReference type="SAM" id="MobiDB-lite"/>
    </source>
</evidence>